<organism evidence="1 2">
    <name type="scientific">Penicillium salamii</name>
    <dbReference type="NCBI Taxonomy" id="1612424"/>
    <lineage>
        <taxon>Eukaryota</taxon>
        <taxon>Fungi</taxon>
        <taxon>Dikarya</taxon>
        <taxon>Ascomycota</taxon>
        <taxon>Pezizomycotina</taxon>
        <taxon>Eurotiomycetes</taxon>
        <taxon>Eurotiomycetidae</taxon>
        <taxon>Eurotiales</taxon>
        <taxon>Aspergillaceae</taxon>
        <taxon>Penicillium</taxon>
    </lineage>
</organism>
<dbReference type="InterPro" id="IPR002347">
    <property type="entry name" value="SDR_fam"/>
</dbReference>
<proteinExistence type="predicted"/>
<evidence type="ECO:0008006" key="3">
    <source>
        <dbReference type="Google" id="ProtNLM"/>
    </source>
</evidence>
<evidence type="ECO:0000313" key="1">
    <source>
        <dbReference type="EMBL" id="CAG8409075.1"/>
    </source>
</evidence>
<dbReference type="EMBL" id="CAJVPD010000263">
    <property type="protein sequence ID" value="CAG8409075.1"/>
    <property type="molecule type" value="Genomic_DNA"/>
</dbReference>
<dbReference type="Gene3D" id="3.40.50.720">
    <property type="entry name" value="NAD(P)-binding Rossmann-like Domain"/>
    <property type="match status" value="1"/>
</dbReference>
<evidence type="ECO:0000313" key="2">
    <source>
        <dbReference type="Proteomes" id="UP001152592"/>
    </source>
</evidence>
<protein>
    <recommendedName>
        <fullName evidence="3">NAD(P)-binding protein</fullName>
    </recommendedName>
</protein>
<name>A0A9W4JQY6_9EURO</name>
<dbReference type="InterPro" id="IPR036291">
    <property type="entry name" value="NAD(P)-bd_dom_sf"/>
</dbReference>
<dbReference type="AlphaFoldDB" id="A0A9W4JQY6"/>
<dbReference type="GO" id="GO:0016616">
    <property type="term" value="F:oxidoreductase activity, acting on the CH-OH group of donors, NAD or NADP as acceptor"/>
    <property type="evidence" value="ECO:0007669"/>
    <property type="project" value="TreeGrafter"/>
</dbReference>
<gene>
    <name evidence="1" type="ORF">PSALAMII_LOCUS8499</name>
</gene>
<dbReference type="OrthoDB" id="10250260at2759"/>
<sequence>MPSYLVTGASRGLGFEFIRQLAQDPTNTVIGLVRDKAAAEEKVIAEGLSNIHIVEAQYTDYSSLKRAAEEVKEITGGGLDHLINNAAVVSHISGFKTFKDFDDDFETLEKDLLESLEINLLAVIKTVQAFIPLIRQGKQRKVLSISTGMADLDLINATEVDFSAPYSISKGALNVAVAKYNALYKKEGILFLAVSPGYVATERNQGMCRRAWNGHSQTNFCKVEPPKEDSDKVAVLVQKFVEYAPHFERPLTPAESVSAVLSVLEKSSIANGDGGAFISHLGNKQWL</sequence>
<dbReference type="PANTHER" id="PTHR45458:SF3">
    <property type="entry name" value="CHAIN DEHYDROGENASE (ATSC), PUTATIVE-RELATED"/>
    <property type="match status" value="1"/>
</dbReference>
<dbReference type="SUPFAM" id="SSF51735">
    <property type="entry name" value="NAD(P)-binding Rossmann-fold domains"/>
    <property type="match status" value="1"/>
</dbReference>
<dbReference type="Pfam" id="PF00106">
    <property type="entry name" value="adh_short"/>
    <property type="match status" value="1"/>
</dbReference>
<dbReference type="InterPro" id="IPR052184">
    <property type="entry name" value="SDR_enzymes"/>
</dbReference>
<dbReference type="PANTHER" id="PTHR45458">
    <property type="entry name" value="SHORT-CHAIN DEHYDROGENASE/REDUCTASE SDR"/>
    <property type="match status" value="1"/>
</dbReference>
<dbReference type="PRINTS" id="PR00081">
    <property type="entry name" value="GDHRDH"/>
</dbReference>
<comment type="caution">
    <text evidence="1">The sequence shown here is derived from an EMBL/GenBank/DDBJ whole genome shotgun (WGS) entry which is preliminary data.</text>
</comment>
<accession>A0A9W4JQY6</accession>
<dbReference type="Proteomes" id="UP001152592">
    <property type="component" value="Unassembled WGS sequence"/>
</dbReference>
<reference evidence="1" key="1">
    <citation type="submission" date="2021-07" db="EMBL/GenBank/DDBJ databases">
        <authorList>
            <person name="Branca A.L. A."/>
        </authorList>
    </citation>
    <scope>NUCLEOTIDE SEQUENCE</scope>
</reference>